<evidence type="ECO:0000256" key="6">
    <source>
        <dbReference type="ARBA" id="ARBA00023136"/>
    </source>
</evidence>
<dbReference type="PANTHER" id="PTHR47529:SF1">
    <property type="entry name" value="PERIPLASMIC CHAPERONE PPID"/>
    <property type="match status" value="1"/>
</dbReference>
<name>A0A1W1DX37_9ZZZZ</name>
<proteinExistence type="inferred from homology"/>
<dbReference type="Pfam" id="PF13624">
    <property type="entry name" value="SurA_N_3"/>
    <property type="match status" value="1"/>
</dbReference>
<accession>A0A1W1DX37</accession>
<dbReference type="SUPFAM" id="SSF109998">
    <property type="entry name" value="Triger factor/SurA peptide-binding domain-like"/>
    <property type="match status" value="1"/>
</dbReference>
<evidence type="ECO:0000256" key="4">
    <source>
        <dbReference type="ARBA" id="ARBA00022692"/>
    </source>
</evidence>
<dbReference type="InterPro" id="IPR023058">
    <property type="entry name" value="PPIase_PpiC_CS"/>
</dbReference>
<dbReference type="Gene3D" id="1.10.4030.10">
    <property type="entry name" value="Porin chaperone SurA, peptide-binding domain"/>
    <property type="match status" value="1"/>
</dbReference>
<evidence type="ECO:0000256" key="9">
    <source>
        <dbReference type="ARBA" id="ARBA00040743"/>
    </source>
</evidence>
<dbReference type="Gene3D" id="3.10.50.40">
    <property type="match status" value="1"/>
</dbReference>
<dbReference type="PANTHER" id="PTHR47529">
    <property type="entry name" value="PEPTIDYL-PROLYL CIS-TRANS ISOMERASE D"/>
    <property type="match status" value="1"/>
</dbReference>
<keyword evidence="7" id="KW-0143">Chaperone</keyword>
<dbReference type="InterPro" id="IPR046357">
    <property type="entry name" value="PPIase_dom_sf"/>
</dbReference>
<evidence type="ECO:0000256" key="10">
    <source>
        <dbReference type="ARBA" id="ARBA00042775"/>
    </source>
</evidence>
<feature type="transmembrane region" description="Helical" evidence="11">
    <location>
        <begin position="12"/>
        <end position="30"/>
    </location>
</feature>
<reference evidence="13" key="1">
    <citation type="submission" date="2016-10" db="EMBL/GenBank/DDBJ databases">
        <authorList>
            <person name="de Groot N.N."/>
        </authorList>
    </citation>
    <scope>NUCLEOTIDE SEQUENCE</scope>
</reference>
<dbReference type="PROSITE" id="PS01096">
    <property type="entry name" value="PPIC_PPIASE_1"/>
    <property type="match status" value="1"/>
</dbReference>
<evidence type="ECO:0000259" key="12">
    <source>
        <dbReference type="PROSITE" id="PS50198"/>
    </source>
</evidence>
<dbReference type="GO" id="GO:0005886">
    <property type="term" value="C:plasma membrane"/>
    <property type="evidence" value="ECO:0007669"/>
    <property type="project" value="UniProtKB-SubCell"/>
</dbReference>
<evidence type="ECO:0000256" key="11">
    <source>
        <dbReference type="SAM" id="Phobius"/>
    </source>
</evidence>
<dbReference type="InterPro" id="IPR027304">
    <property type="entry name" value="Trigger_fact/SurA_dom_sf"/>
</dbReference>
<keyword evidence="2" id="KW-1003">Cell membrane</keyword>
<comment type="subcellular location">
    <subcellularLocation>
        <location evidence="1">Cell inner membrane</location>
        <topology evidence="1">Single-pass type II membrane protein</topology>
        <orientation evidence="1">Periplasmic side</orientation>
    </subcellularLocation>
</comment>
<dbReference type="EMBL" id="FPHZ01000037">
    <property type="protein sequence ID" value="SFV87552.1"/>
    <property type="molecule type" value="Genomic_DNA"/>
</dbReference>
<evidence type="ECO:0000256" key="8">
    <source>
        <dbReference type="ARBA" id="ARBA00038408"/>
    </source>
</evidence>
<keyword evidence="6 11" id="KW-0472">Membrane</keyword>
<evidence type="ECO:0000256" key="2">
    <source>
        <dbReference type="ARBA" id="ARBA00022475"/>
    </source>
</evidence>
<keyword evidence="3" id="KW-0997">Cell inner membrane</keyword>
<dbReference type="PROSITE" id="PS50198">
    <property type="entry name" value="PPIC_PPIASE_2"/>
    <property type="match status" value="1"/>
</dbReference>
<feature type="domain" description="PpiC" evidence="12">
    <location>
        <begin position="263"/>
        <end position="353"/>
    </location>
</feature>
<protein>
    <recommendedName>
        <fullName evidence="9">Periplasmic chaperone PpiD</fullName>
    </recommendedName>
    <alternativeName>
        <fullName evidence="10">Periplasmic folding chaperone</fullName>
    </alternativeName>
</protein>
<dbReference type="AlphaFoldDB" id="A0A1W1DX37"/>
<evidence type="ECO:0000256" key="3">
    <source>
        <dbReference type="ARBA" id="ARBA00022519"/>
    </source>
</evidence>
<comment type="similarity">
    <text evidence="8">Belongs to the PpiD chaperone family.</text>
</comment>
<keyword evidence="13" id="KW-0413">Isomerase</keyword>
<dbReference type="InterPro" id="IPR000297">
    <property type="entry name" value="PPIase_PpiC"/>
</dbReference>
<dbReference type="SUPFAM" id="SSF54534">
    <property type="entry name" value="FKBP-like"/>
    <property type="match status" value="1"/>
</dbReference>
<gene>
    <name evidence="13" type="ORF">MNB_SUP05-SYMBIONT-4-494</name>
    <name evidence="14" type="ORF">MNB_SUP05-SYMBIONT-5-824</name>
</gene>
<organism evidence="13">
    <name type="scientific">hydrothermal vent metagenome</name>
    <dbReference type="NCBI Taxonomy" id="652676"/>
    <lineage>
        <taxon>unclassified sequences</taxon>
        <taxon>metagenomes</taxon>
        <taxon>ecological metagenomes</taxon>
    </lineage>
</organism>
<evidence type="ECO:0000313" key="13">
    <source>
        <dbReference type="EMBL" id="SFV86131.1"/>
    </source>
</evidence>
<evidence type="ECO:0000256" key="1">
    <source>
        <dbReference type="ARBA" id="ARBA00004382"/>
    </source>
</evidence>
<evidence type="ECO:0000256" key="7">
    <source>
        <dbReference type="ARBA" id="ARBA00023186"/>
    </source>
</evidence>
<keyword evidence="4 11" id="KW-0812">Transmembrane</keyword>
<dbReference type="InterPro" id="IPR052029">
    <property type="entry name" value="PpiD_chaperone"/>
</dbReference>
<evidence type="ECO:0000256" key="5">
    <source>
        <dbReference type="ARBA" id="ARBA00022989"/>
    </source>
</evidence>
<evidence type="ECO:0000313" key="14">
    <source>
        <dbReference type="EMBL" id="SFV87552.1"/>
    </source>
</evidence>
<dbReference type="Pfam" id="PF13616">
    <property type="entry name" value="Rotamase_3"/>
    <property type="match status" value="1"/>
</dbReference>
<dbReference type="GO" id="GO:0003755">
    <property type="term" value="F:peptidyl-prolyl cis-trans isomerase activity"/>
    <property type="evidence" value="ECO:0007669"/>
    <property type="project" value="InterPro"/>
</dbReference>
<keyword evidence="5 11" id="KW-1133">Transmembrane helix</keyword>
<sequence>MLSSIKDSIKGWVAYVIIALIIVPFALFGVSEYFTGTSNVVVAKVGGDEISKEVFLSKFNAQKRRLQQELGSKYTAEVNQAIKTQTINSMINGRLLEQLAEQLGHATTQRELQVSIQKNDVFKVDGKFSVDKYKQLLRLNGFSGVEYETLQIAELTQNQIKSNFLDSAFITPSALKRVQLLNDQQRKFHYIALNVKDYSKEVEVDSESIKEFYEEQKKTFFEPQKVKVDFIELSFKQVAKGIKVSDDELFNFYEDEAARFTTEEERKAQHILVETETLANEIIAKLKKGGDFSELAAKNSQDTGSKDKGGDLGFFGKGVMVPEFETKAFNMKVGEISAPVKTDFGYHIIKLNKIQVAVVKPFKEVRAELVKLYTERAAQKLVYELTDNFSNLAYEVSLEEVAEQMDLKLKTSVFFPQDSKKYDAKFVAAAFSDAVLNKSENSVPIEIGKDKLIVLRLNNKIAQKQKGFKEAKAEITQHLAGLLAKAFVDNMANKIVIALDKGDTATVEKLIKKNKLKWNKVGWTNRDSKKADIDIVNSIFSLPKPSADKPVIYVARNINPQDTVVLKLLAVKSSKGKSNAILENVLLNFEGEEVFRAILTTLRKNTDIEIFEDNL</sequence>
<dbReference type="EMBL" id="FPHY01000059">
    <property type="protein sequence ID" value="SFV86131.1"/>
    <property type="molecule type" value="Genomic_DNA"/>
</dbReference>